<gene>
    <name evidence="2" type="ORF">DFR52_1011046</name>
</gene>
<name>A0A317PT62_9HYPH</name>
<dbReference type="GO" id="GO:0016791">
    <property type="term" value="F:phosphatase activity"/>
    <property type="evidence" value="ECO:0007669"/>
    <property type="project" value="TreeGrafter"/>
</dbReference>
<accession>A0A317PT62</accession>
<dbReference type="PANTHER" id="PTHR42850:SF4">
    <property type="entry name" value="ZINC-DEPENDENT ENDOPOLYPHOSPHATASE"/>
    <property type="match status" value="1"/>
</dbReference>
<dbReference type="OrthoDB" id="9807890at2"/>
<evidence type="ECO:0000313" key="3">
    <source>
        <dbReference type="Proteomes" id="UP000246352"/>
    </source>
</evidence>
<dbReference type="Proteomes" id="UP000246352">
    <property type="component" value="Unassembled WGS sequence"/>
</dbReference>
<organism evidence="2 3">
    <name type="scientific">Hoeflea marina</name>
    <dbReference type="NCBI Taxonomy" id="274592"/>
    <lineage>
        <taxon>Bacteria</taxon>
        <taxon>Pseudomonadati</taxon>
        <taxon>Pseudomonadota</taxon>
        <taxon>Alphaproteobacteria</taxon>
        <taxon>Hyphomicrobiales</taxon>
        <taxon>Rhizobiaceae</taxon>
        <taxon>Hoeflea</taxon>
    </lineage>
</organism>
<evidence type="ECO:0000313" key="2">
    <source>
        <dbReference type="EMBL" id="PWW04349.1"/>
    </source>
</evidence>
<evidence type="ECO:0000259" key="1">
    <source>
        <dbReference type="Pfam" id="PF00149"/>
    </source>
</evidence>
<dbReference type="InterPro" id="IPR029052">
    <property type="entry name" value="Metallo-depent_PP-like"/>
</dbReference>
<dbReference type="InterPro" id="IPR004843">
    <property type="entry name" value="Calcineurin-like_PHP"/>
</dbReference>
<dbReference type="RefSeq" id="WP_110030790.1">
    <property type="nucleotide sequence ID" value="NZ_QGTR01000001.1"/>
</dbReference>
<keyword evidence="3" id="KW-1185">Reference proteome</keyword>
<sequence length="216" mass="23622">MKTFVISDLHGRFDLLEAALAAIHRAASSGSVVFTGDYVDRGPESRQIVERLMRGPDLNGWSWTCLKGNHEAMMVGGLRGQASMEPWLANGGLETRASYPGGVPEAHLDWLAALPLLHRDRHRIYVHAGVDDTLPISTQPESTLLWMRTDRDYIHPEGYVVHGHMPIPDGPLILAGRADLDTLAVRTGRLVIGVFDDAIPGPPVDLMTVQGPPLRS</sequence>
<dbReference type="AlphaFoldDB" id="A0A317PT62"/>
<dbReference type="GO" id="GO:0005737">
    <property type="term" value="C:cytoplasm"/>
    <property type="evidence" value="ECO:0007669"/>
    <property type="project" value="TreeGrafter"/>
</dbReference>
<dbReference type="PANTHER" id="PTHR42850">
    <property type="entry name" value="METALLOPHOSPHOESTERASE"/>
    <property type="match status" value="1"/>
</dbReference>
<dbReference type="EMBL" id="QGTR01000001">
    <property type="protein sequence ID" value="PWW04349.1"/>
    <property type="molecule type" value="Genomic_DNA"/>
</dbReference>
<dbReference type="InterPro" id="IPR050126">
    <property type="entry name" value="Ap4A_hydrolase"/>
</dbReference>
<dbReference type="GO" id="GO:0008803">
    <property type="term" value="F:bis(5'-nucleosyl)-tetraphosphatase (symmetrical) activity"/>
    <property type="evidence" value="ECO:0007669"/>
    <property type="project" value="TreeGrafter"/>
</dbReference>
<dbReference type="Pfam" id="PF00149">
    <property type="entry name" value="Metallophos"/>
    <property type="match status" value="1"/>
</dbReference>
<dbReference type="GO" id="GO:0110154">
    <property type="term" value="P:RNA decapping"/>
    <property type="evidence" value="ECO:0007669"/>
    <property type="project" value="TreeGrafter"/>
</dbReference>
<dbReference type="SUPFAM" id="SSF56300">
    <property type="entry name" value="Metallo-dependent phosphatases"/>
    <property type="match status" value="1"/>
</dbReference>
<protein>
    <submittedName>
        <fullName evidence="2">Serine/threonine protein phosphatase 1</fullName>
    </submittedName>
</protein>
<reference evidence="2 3" key="1">
    <citation type="submission" date="2018-05" db="EMBL/GenBank/DDBJ databases">
        <title>Genomic Encyclopedia of Type Strains, Phase IV (KMG-IV): sequencing the most valuable type-strain genomes for metagenomic binning, comparative biology and taxonomic classification.</title>
        <authorList>
            <person name="Goeker M."/>
        </authorList>
    </citation>
    <scope>NUCLEOTIDE SEQUENCE [LARGE SCALE GENOMIC DNA]</scope>
    <source>
        <strain evidence="2 3">DSM 16791</strain>
    </source>
</reference>
<comment type="caution">
    <text evidence="2">The sequence shown here is derived from an EMBL/GenBank/DDBJ whole genome shotgun (WGS) entry which is preliminary data.</text>
</comment>
<feature type="domain" description="Calcineurin-like phosphoesterase" evidence="1">
    <location>
        <begin position="1"/>
        <end position="186"/>
    </location>
</feature>
<proteinExistence type="predicted"/>
<dbReference type="Gene3D" id="3.60.21.10">
    <property type="match status" value="1"/>
</dbReference>